<dbReference type="Proteomes" id="UP001596022">
    <property type="component" value="Unassembled WGS sequence"/>
</dbReference>
<organism evidence="2 3">
    <name type="scientific">Camelliibacillus cellulosilyticus</name>
    <dbReference type="NCBI Taxonomy" id="2174486"/>
    <lineage>
        <taxon>Bacteria</taxon>
        <taxon>Bacillati</taxon>
        <taxon>Bacillota</taxon>
        <taxon>Bacilli</taxon>
        <taxon>Bacillales</taxon>
        <taxon>Sporolactobacillaceae</taxon>
        <taxon>Camelliibacillus</taxon>
    </lineage>
</organism>
<sequence length="261" mass="28297">MVSTGALTGIVIELVLSVGFPVGLIIYFSRKHWISWKAVGIGAFVFIFFSQVLEKILHIQMLASDGSAALKWSASPLLFVLYAGLSAGIFEEVGRYIGFRWLLKNRESYGDGLSLGVGHGGVEALLIGGLAALNALVIANQINQGTLADTLGSSLSAAQIESIKDQFTHVGFWSYALAGIERVVAVTFHMLASLIVLLAVRKKAIQYLIYAILLHAVFDFVPAMYQAKIITSLWIVESIIVILGILSVFGIMKMKKVYTGE</sequence>
<dbReference type="PIRSF" id="PIRSF033101">
    <property type="entry name" value="UCP033101"/>
    <property type="match status" value="1"/>
</dbReference>
<proteinExistence type="predicted"/>
<keyword evidence="1" id="KW-1133">Transmembrane helix</keyword>
<evidence type="ECO:0000256" key="1">
    <source>
        <dbReference type="SAM" id="Phobius"/>
    </source>
</evidence>
<dbReference type="RefSeq" id="WP_376846399.1">
    <property type="nucleotide sequence ID" value="NZ_JBHSFW010000007.1"/>
</dbReference>
<dbReference type="EMBL" id="JBHSFW010000007">
    <property type="protein sequence ID" value="MFC4619302.1"/>
    <property type="molecule type" value="Genomic_DNA"/>
</dbReference>
<feature type="transmembrane region" description="Helical" evidence="1">
    <location>
        <begin position="207"/>
        <end position="225"/>
    </location>
</feature>
<feature type="transmembrane region" description="Helical" evidence="1">
    <location>
        <begin position="6"/>
        <end position="27"/>
    </location>
</feature>
<feature type="transmembrane region" description="Helical" evidence="1">
    <location>
        <begin position="231"/>
        <end position="252"/>
    </location>
</feature>
<comment type="caution">
    <text evidence="2">The sequence shown here is derived from an EMBL/GenBank/DDBJ whole genome shotgun (WGS) entry which is preliminary data.</text>
</comment>
<keyword evidence="3" id="KW-1185">Reference proteome</keyword>
<feature type="transmembrane region" description="Helical" evidence="1">
    <location>
        <begin position="112"/>
        <end position="139"/>
    </location>
</feature>
<dbReference type="InterPro" id="IPR011397">
    <property type="entry name" value="YhfC"/>
</dbReference>
<feature type="transmembrane region" description="Helical" evidence="1">
    <location>
        <begin position="34"/>
        <end position="53"/>
    </location>
</feature>
<evidence type="ECO:0000313" key="3">
    <source>
        <dbReference type="Proteomes" id="UP001596022"/>
    </source>
</evidence>
<reference evidence="3" key="1">
    <citation type="journal article" date="2019" name="Int. J. Syst. Evol. Microbiol.">
        <title>The Global Catalogue of Microorganisms (GCM) 10K type strain sequencing project: providing services to taxonomists for standard genome sequencing and annotation.</title>
        <authorList>
            <consortium name="The Broad Institute Genomics Platform"/>
            <consortium name="The Broad Institute Genome Sequencing Center for Infectious Disease"/>
            <person name="Wu L."/>
            <person name="Ma J."/>
        </authorList>
    </citation>
    <scope>NUCLEOTIDE SEQUENCE [LARGE SCALE GENOMIC DNA]</scope>
    <source>
        <strain evidence="3">CGMCC 1.16306</strain>
    </source>
</reference>
<keyword evidence="1" id="KW-0812">Transmembrane</keyword>
<keyword evidence="1" id="KW-0472">Membrane</keyword>
<dbReference type="Pfam" id="PF10086">
    <property type="entry name" value="YhfC"/>
    <property type="match status" value="1"/>
</dbReference>
<name>A0ABV9GPY4_9BACL</name>
<feature type="transmembrane region" description="Helical" evidence="1">
    <location>
        <begin position="73"/>
        <end position="91"/>
    </location>
</feature>
<keyword evidence="2" id="KW-0378">Hydrolase</keyword>
<accession>A0ABV9GPY4</accession>
<keyword evidence="2" id="KW-0482">Metalloprotease</keyword>
<evidence type="ECO:0000313" key="2">
    <source>
        <dbReference type="EMBL" id="MFC4619302.1"/>
    </source>
</evidence>
<gene>
    <name evidence="2" type="ORF">ACFO4N_11320</name>
</gene>
<protein>
    <submittedName>
        <fullName evidence="2">YhfC family intramembrane metalloprotease</fullName>
    </submittedName>
</protein>
<feature type="transmembrane region" description="Helical" evidence="1">
    <location>
        <begin position="172"/>
        <end position="200"/>
    </location>
</feature>
<dbReference type="GO" id="GO:0008237">
    <property type="term" value="F:metallopeptidase activity"/>
    <property type="evidence" value="ECO:0007669"/>
    <property type="project" value="UniProtKB-KW"/>
</dbReference>
<keyword evidence="2" id="KW-0645">Protease</keyword>